<dbReference type="EMBL" id="JAQFWQ010000044">
    <property type="protein sequence ID" value="MDA2812204.1"/>
    <property type="molecule type" value="Genomic_DNA"/>
</dbReference>
<dbReference type="SUPFAM" id="SSF46894">
    <property type="entry name" value="C-terminal effector domain of the bipartite response regulators"/>
    <property type="match status" value="1"/>
</dbReference>
<keyword evidence="4" id="KW-0804">Transcription</keyword>
<dbReference type="InterPro" id="IPR016032">
    <property type="entry name" value="Sig_transdc_resp-reg_C-effctor"/>
</dbReference>
<evidence type="ECO:0000256" key="6">
    <source>
        <dbReference type="SAM" id="MobiDB-lite"/>
    </source>
</evidence>
<dbReference type="SMART" id="SM00862">
    <property type="entry name" value="Trans_reg_C"/>
    <property type="match status" value="1"/>
</dbReference>
<dbReference type="PANTHER" id="PTHR35807">
    <property type="entry name" value="TRANSCRIPTIONAL REGULATOR REDD-RELATED"/>
    <property type="match status" value="1"/>
</dbReference>
<dbReference type="Pfam" id="PF00486">
    <property type="entry name" value="Trans_reg_C"/>
    <property type="match status" value="1"/>
</dbReference>
<evidence type="ECO:0000259" key="7">
    <source>
        <dbReference type="PROSITE" id="PS51755"/>
    </source>
</evidence>
<dbReference type="RefSeq" id="WP_270686713.1">
    <property type="nucleotide sequence ID" value="NZ_JAQFWQ010000044.1"/>
</dbReference>
<dbReference type="Gene3D" id="1.25.40.10">
    <property type="entry name" value="Tetratricopeptide repeat domain"/>
    <property type="match status" value="1"/>
</dbReference>
<feature type="region of interest" description="Disordered" evidence="6">
    <location>
        <begin position="551"/>
        <end position="570"/>
    </location>
</feature>
<dbReference type="InterPro" id="IPR036388">
    <property type="entry name" value="WH-like_DNA-bd_sf"/>
</dbReference>
<feature type="domain" description="OmpR/PhoB-type" evidence="7">
    <location>
        <begin position="1"/>
        <end position="99"/>
    </location>
</feature>
<protein>
    <submittedName>
        <fullName evidence="8">BTAD domain-containing putative transcriptional regulator</fullName>
    </submittedName>
</protein>
<name>A0ABT4U5H9_9ACTN</name>
<proteinExistence type="inferred from homology"/>
<keyword evidence="2" id="KW-0805">Transcription regulation</keyword>
<evidence type="ECO:0000256" key="1">
    <source>
        <dbReference type="ARBA" id="ARBA00005820"/>
    </source>
</evidence>
<dbReference type="SMART" id="SM01043">
    <property type="entry name" value="BTAD"/>
    <property type="match status" value="1"/>
</dbReference>
<feature type="DNA-binding region" description="OmpR/PhoB-type" evidence="5">
    <location>
        <begin position="1"/>
        <end position="99"/>
    </location>
</feature>
<organism evidence="8 9">
    <name type="scientific">Nocardiopsis endophytica</name>
    <dbReference type="NCBI Taxonomy" id="3018445"/>
    <lineage>
        <taxon>Bacteria</taxon>
        <taxon>Bacillati</taxon>
        <taxon>Actinomycetota</taxon>
        <taxon>Actinomycetes</taxon>
        <taxon>Streptosporangiales</taxon>
        <taxon>Nocardiopsidaceae</taxon>
        <taxon>Nocardiopsis</taxon>
    </lineage>
</organism>
<dbReference type="Pfam" id="PF03704">
    <property type="entry name" value="BTAD"/>
    <property type="match status" value="1"/>
</dbReference>
<evidence type="ECO:0000256" key="3">
    <source>
        <dbReference type="ARBA" id="ARBA00023125"/>
    </source>
</evidence>
<comment type="similarity">
    <text evidence="1">Belongs to the AfsR/DnrI/RedD regulatory family.</text>
</comment>
<reference evidence="8 9" key="1">
    <citation type="submission" date="2023-01" db="EMBL/GenBank/DDBJ databases">
        <title>Draft genome sequence of Nocardiopsis sp. RSe5-2 isolated from halophytes.</title>
        <authorList>
            <person name="Duangmal K."/>
            <person name="Chantavorakit T."/>
        </authorList>
    </citation>
    <scope>NUCLEOTIDE SEQUENCE [LARGE SCALE GENOMIC DNA]</scope>
    <source>
        <strain evidence="8 9">RSe5-2</strain>
    </source>
</reference>
<keyword evidence="9" id="KW-1185">Reference proteome</keyword>
<dbReference type="CDD" id="cd15831">
    <property type="entry name" value="BTAD"/>
    <property type="match status" value="1"/>
</dbReference>
<evidence type="ECO:0000256" key="4">
    <source>
        <dbReference type="ARBA" id="ARBA00023163"/>
    </source>
</evidence>
<sequence>MERVGFGVLGPVAAERDGAAVPLKGPRHRAVLALLLIARRRVVPVDRLVDALWEDPPDGAVGAVRTFVAALRRALEPDRPPRTPPRLLVTEGPGYALRAAPGTVDAWRFEDALHEAADRPPKRALELLDGALWLWRGPAYADFADEHWAQAERARLNELRLQAVERRADSLLALGEAADAVPDLDAQAADHPWREERWRLLALALYRSGRQGDALAVLRRARSALADALGVDPGPRLRRLEADVLAQDPALDRPEAARSAAEVWARTAAVYDRSVAAGSRARLESSVGLLRSLAVTGGGGLEAARENRLAAVRAAEEADDPELAARVIGAYDVPAIWPRSDDPAQAREIVAAAERALAALPSDGGEHAAARCRLLATIGLEMRGVRSPRGPQAAREAEAIARRLDDPALLAFALNAVFMQSCTRAGGAGRRDAIGAEATALGARHALPTYEVFGRMVRMQARAGLGDFAAADEHAAAVDRLSLQNELPLARVFTRWYRALRVAVSGRTDDAEKAYRDAAAELRGSGMPGVEEGLLPLALLCLHLSRAHPGAPSAVEEAPESPEAEGGGAPGSSVLAAVGCVSPDSDWGPYRPWVEPLLLLHAGKADEAGAALRALPEPAPDLLYEALCCLEAATALELGDHRTLVKVRNRLLPARKEIAGAGSGMVTVGPVEGWLKAIAAATGEG</sequence>
<evidence type="ECO:0000313" key="9">
    <source>
        <dbReference type="Proteomes" id="UP001527866"/>
    </source>
</evidence>
<dbReference type="InterPro" id="IPR011990">
    <property type="entry name" value="TPR-like_helical_dom_sf"/>
</dbReference>
<keyword evidence="3 5" id="KW-0238">DNA-binding</keyword>
<evidence type="ECO:0000256" key="2">
    <source>
        <dbReference type="ARBA" id="ARBA00023015"/>
    </source>
</evidence>
<accession>A0ABT4U5H9</accession>
<comment type="caution">
    <text evidence="8">The sequence shown here is derived from an EMBL/GenBank/DDBJ whole genome shotgun (WGS) entry which is preliminary data.</text>
</comment>
<dbReference type="InterPro" id="IPR005158">
    <property type="entry name" value="BTAD"/>
</dbReference>
<dbReference type="Proteomes" id="UP001527866">
    <property type="component" value="Unassembled WGS sequence"/>
</dbReference>
<gene>
    <name evidence="8" type="ORF">O4J56_16285</name>
</gene>
<dbReference type="PANTHER" id="PTHR35807:SF1">
    <property type="entry name" value="TRANSCRIPTIONAL REGULATOR REDD"/>
    <property type="match status" value="1"/>
</dbReference>
<dbReference type="InterPro" id="IPR051677">
    <property type="entry name" value="AfsR-DnrI-RedD_regulator"/>
</dbReference>
<dbReference type="InterPro" id="IPR001867">
    <property type="entry name" value="OmpR/PhoB-type_DNA-bd"/>
</dbReference>
<evidence type="ECO:0000256" key="5">
    <source>
        <dbReference type="PROSITE-ProRule" id="PRU01091"/>
    </source>
</evidence>
<dbReference type="SUPFAM" id="SSF48452">
    <property type="entry name" value="TPR-like"/>
    <property type="match status" value="1"/>
</dbReference>
<dbReference type="Gene3D" id="1.10.10.10">
    <property type="entry name" value="Winged helix-like DNA-binding domain superfamily/Winged helix DNA-binding domain"/>
    <property type="match status" value="1"/>
</dbReference>
<evidence type="ECO:0000313" key="8">
    <source>
        <dbReference type="EMBL" id="MDA2812204.1"/>
    </source>
</evidence>
<dbReference type="PROSITE" id="PS51755">
    <property type="entry name" value="OMPR_PHOB"/>
    <property type="match status" value="1"/>
</dbReference>